<evidence type="ECO:0000259" key="2">
    <source>
        <dbReference type="Pfam" id="PF25917"/>
    </source>
</evidence>
<keyword evidence="4" id="KW-1185">Reference proteome</keyword>
<evidence type="ECO:0000313" key="4">
    <source>
        <dbReference type="Proteomes" id="UP000052022"/>
    </source>
</evidence>
<organism evidence="3 4">
    <name type="scientific">Tritonibacter multivorans</name>
    <dbReference type="NCBI Taxonomy" id="928856"/>
    <lineage>
        <taxon>Bacteria</taxon>
        <taxon>Pseudomonadati</taxon>
        <taxon>Pseudomonadota</taxon>
        <taxon>Alphaproteobacteria</taxon>
        <taxon>Rhodobacterales</taxon>
        <taxon>Paracoccaceae</taxon>
        <taxon>Tritonibacter</taxon>
    </lineage>
</organism>
<dbReference type="Gene3D" id="2.40.50.100">
    <property type="match status" value="1"/>
</dbReference>
<evidence type="ECO:0000313" key="3">
    <source>
        <dbReference type="EMBL" id="CUH76065.1"/>
    </source>
</evidence>
<accession>A0A0N7LYX3</accession>
<dbReference type="Proteomes" id="UP000052022">
    <property type="component" value="Unassembled WGS sequence"/>
</dbReference>
<dbReference type="Gene3D" id="2.40.420.20">
    <property type="match status" value="1"/>
</dbReference>
<name>A0A0N7LYX3_9RHOB</name>
<dbReference type="OrthoDB" id="7626141at2"/>
<dbReference type="GO" id="GO:1990281">
    <property type="term" value="C:efflux pump complex"/>
    <property type="evidence" value="ECO:0007669"/>
    <property type="project" value="TreeGrafter"/>
</dbReference>
<dbReference type="PANTHER" id="PTHR30469">
    <property type="entry name" value="MULTIDRUG RESISTANCE PROTEIN MDTA"/>
    <property type="match status" value="1"/>
</dbReference>
<feature type="coiled-coil region" evidence="1">
    <location>
        <begin position="199"/>
        <end position="226"/>
    </location>
</feature>
<dbReference type="RefSeq" id="WP_058288807.1">
    <property type="nucleotide sequence ID" value="NZ_CYSD01000012.1"/>
</dbReference>
<dbReference type="AlphaFoldDB" id="A0A0N7LYX3"/>
<feature type="domain" description="Multidrug resistance protein MdtA-like barrel-sandwich hybrid" evidence="2">
    <location>
        <begin position="76"/>
        <end position="258"/>
    </location>
</feature>
<dbReference type="STRING" id="928856.SAMN04488049_10387"/>
<dbReference type="PANTHER" id="PTHR30469:SF15">
    <property type="entry name" value="HLYD FAMILY OF SECRETION PROTEINS"/>
    <property type="match status" value="1"/>
</dbReference>
<protein>
    <submittedName>
        <fullName evidence="3">Multidrug resistance protein MdtE</fullName>
    </submittedName>
</protein>
<dbReference type="Gene3D" id="2.40.30.170">
    <property type="match status" value="1"/>
</dbReference>
<dbReference type="GO" id="GO:0015562">
    <property type="term" value="F:efflux transmembrane transporter activity"/>
    <property type="evidence" value="ECO:0007669"/>
    <property type="project" value="TreeGrafter"/>
</dbReference>
<dbReference type="InterPro" id="IPR058625">
    <property type="entry name" value="MdtA-like_BSH"/>
</dbReference>
<feature type="coiled-coil region" evidence="1">
    <location>
        <begin position="112"/>
        <end position="153"/>
    </location>
</feature>
<keyword evidence="1" id="KW-0175">Coiled coil</keyword>
<reference evidence="3 4" key="1">
    <citation type="submission" date="2015-09" db="EMBL/GenBank/DDBJ databases">
        <authorList>
            <consortium name="Swine Surveillance"/>
        </authorList>
    </citation>
    <scope>NUCLEOTIDE SEQUENCE [LARGE SCALE GENOMIC DNA]</scope>
    <source>
        <strain evidence="3 4">CECT 7557</strain>
    </source>
</reference>
<dbReference type="SUPFAM" id="SSF111369">
    <property type="entry name" value="HlyD-like secretion proteins"/>
    <property type="match status" value="2"/>
</dbReference>
<gene>
    <name evidence="3" type="primary">mdtE</name>
    <name evidence="3" type="ORF">TRM7557_00695</name>
</gene>
<proteinExistence type="predicted"/>
<dbReference type="Gene3D" id="1.10.287.470">
    <property type="entry name" value="Helix hairpin bin"/>
    <property type="match status" value="1"/>
</dbReference>
<dbReference type="Pfam" id="PF25917">
    <property type="entry name" value="BSH_RND"/>
    <property type="match status" value="1"/>
</dbReference>
<sequence length="483" mass="52166">MRFLRHSITGLFLLGAALALMLFAAQLVVSAVQVRMAEEPRDRPARERVFAVNVVTAELATVVPELEAFGRVESRRTLELRAAVPGRIVWLSENFQEGGRVQAGDILAEIDKADAQSALARAEASMMEAQATLRDADRALTLAQDELETTKAQADLRQRAFDRQISLRDRGVGTEALVEAAELAAVQARQSVITRRQAVSQAEARADQAQSQVVRSQIALDEAQRDLVDATVTAPFTGTLQEVSLVEGRLVSSNEILAELVDPDRLEVAFRVSTVQYARLLDENGTLRDSPVSITLDASGADLSVPGRVSRASGAAGNGQTGRLLFARLDSAKGFKPEDFVTVAVSEPALQQVARLPASALDASNRVLILGPEGRLEVLPVTLLRRQGDDVLVRAEGLEGRQVVAKRTPLLGEGIKVRPLNPDQAELTPAMIELSAERREKLQAFVRDSGRMPEAAKARVLDQLAKAKVPAALVDRLEQRAGG</sequence>
<evidence type="ECO:0000256" key="1">
    <source>
        <dbReference type="SAM" id="Coils"/>
    </source>
</evidence>
<dbReference type="EMBL" id="CYSD01000012">
    <property type="protein sequence ID" value="CUH76065.1"/>
    <property type="molecule type" value="Genomic_DNA"/>
</dbReference>